<dbReference type="PANTHER" id="PTHR35532:SF5">
    <property type="entry name" value="CARBOHYDRATE-BINDING DOMAIN-CONTAINING PROTEIN"/>
    <property type="match status" value="1"/>
</dbReference>
<reference evidence="3 4" key="1">
    <citation type="journal article" date="2019" name="Nat. Med.">
        <title>A library of human gut bacterial isolates paired with longitudinal multiomics data enables mechanistic microbiome research.</title>
        <authorList>
            <person name="Poyet M."/>
            <person name="Groussin M."/>
            <person name="Gibbons S.M."/>
            <person name="Avila-Pacheco J."/>
            <person name="Jiang X."/>
            <person name="Kearney S.M."/>
            <person name="Perrotta A.R."/>
            <person name="Berdy B."/>
            <person name="Zhao S."/>
            <person name="Lieberman T.D."/>
            <person name="Swanson P.K."/>
            <person name="Smith M."/>
            <person name="Roesemann S."/>
            <person name="Alexander J.E."/>
            <person name="Rich S.A."/>
            <person name="Livny J."/>
            <person name="Vlamakis H."/>
            <person name="Clish C."/>
            <person name="Bullock K."/>
            <person name="Deik A."/>
            <person name="Scott J."/>
            <person name="Pierce K.A."/>
            <person name="Xavier R.J."/>
            <person name="Alm E.J."/>
        </authorList>
    </citation>
    <scope>NUCLEOTIDE SEQUENCE [LARGE SCALE GENOMIC DNA]</scope>
    <source>
        <strain evidence="3 4">BIOML-A2</strain>
    </source>
</reference>
<feature type="domain" description="Transglutaminase-like" evidence="2">
    <location>
        <begin position="174"/>
        <end position="233"/>
    </location>
</feature>
<dbReference type="InterPro" id="IPR002931">
    <property type="entry name" value="Transglutaminase-like"/>
</dbReference>
<evidence type="ECO:0000256" key="1">
    <source>
        <dbReference type="SAM" id="SignalP"/>
    </source>
</evidence>
<proteinExistence type="predicted"/>
<dbReference type="InterPro" id="IPR008964">
    <property type="entry name" value="Invasin/intimin_cell_adhesion"/>
</dbReference>
<dbReference type="Gene3D" id="3.10.620.30">
    <property type="match status" value="1"/>
</dbReference>
<evidence type="ECO:0000313" key="3">
    <source>
        <dbReference type="EMBL" id="KAA2367008.1"/>
    </source>
</evidence>
<dbReference type="PANTHER" id="PTHR35532">
    <property type="entry name" value="SIMILAR TO POLYHYDROXYALKANOATE DEPOLYMERASE"/>
    <property type="match status" value="1"/>
</dbReference>
<dbReference type="InterPro" id="IPR038765">
    <property type="entry name" value="Papain-like_cys_pep_sf"/>
</dbReference>
<dbReference type="RefSeq" id="WP_149887720.1">
    <property type="nucleotide sequence ID" value="NZ_VVXK01000022.1"/>
</dbReference>
<evidence type="ECO:0000313" key="4">
    <source>
        <dbReference type="Proteomes" id="UP000323567"/>
    </source>
</evidence>
<dbReference type="SUPFAM" id="SSF49373">
    <property type="entry name" value="Invasin/intimin cell-adhesion fragments"/>
    <property type="match status" value="1"/>
</dbReference>
<comment type="caution">
    <text evidence="3">The sequence shown here is derived from an EMBL/GenBank/DDBJ whole genome shotgun (WGS) entry which is preliminary data.</text>
</comment>
<dbReference type="Gene3D" id="2.60.40.1120">
    <property type="entry name" value="Carboxypeptidase-like, regulatory domain"/>
    <property type="match status" value="1"/>
</dbReference>
<gene>
    <name evidence="3" type="ORF">F2Y13_12710</name>
</gene>
<dbReference type="AlphaFoldDB" id="A0A5B3G073"/>
<dbReference type="SMART" id="SM00460">
    <property type="entry name" value="TGc"/>
    <property type="match status" value="1"/>
</dbReference>
<feature type="chain" id="PRO_5022860056" evidence="1">
    <location>
        <begin position="21"/>
        <end position="873"/>
    </location>
</feature>
<keyword evidence="1" id="KW-0732">Signal</keyword>
<sequence length="873" mass="96901">MKKTTQLFAGLLMLTGVLSACSPAGNEGFMRRVETDFRHKQELLSRGDLFGIFDEPMTRQEREAMMFLYAYMPVGDMTDYPGDFYLENVRSALATRREMPWGDIVSDELFRHFVLPVRVNNENLDDSRRVFHDQLAPRVEGLPMYDAILEVNHWCHEKANYQPSDARTSSPLATVRTAHGRCGEESTLLVAALRSVGIPARQVYTPRWAHTDDNHAWVEAWADGRWHFLGACEPEPVLDLGWFNAPASRGMLMHTKVFGYYDGPEEVMKTTANYTEINVISNYAACAPLTVTVTDTAGSPVEGATVEFKLYNYAEFFTVSRKTTDGRGQASLSAGLGDMLVTAVRDGRFGIRKVSFGREPQATVALDHAIGDEFSFPVDIVPPAESANLPEVTAAQRAENDRRFNREDSIRNAYIATFPAKPAVAEFARSVGMKPDDVAGFIAASRGNHAEIMDFLRGASRKGCTGRALQLLATLSEKDLRDTPSAVLADHLYNTDKDADAATVLAPRAADEMLTAYRSFLRREIPAADAAAFRSDPQLLAAWCRDSLTLRPELCTVFTTVSAEGVWRSRVADKPSRKIFFVAAARSLGIPAWIDPVTGNLFYRHAGKDVPVDFESANDRQLETGRLKLRYEPIPRLDDPEYFRHFTLSRFDGQSFALLNYPDFEPWSARFDTPTDLETGYYMLATGSRLADGSVLANVSFFNVRPDSTTETDLTMRDNSEAVRVIGSFNSESKFIDARTGRETSVLLTAGRGYFVVGLVGVGQEPTDHALKDIAAKAAELEQWGRSIILLFPDETAYAKYAASPAASLPQTVTFGIDRDGSVRRQILDAMHLPGNVPLPVFIVGDTFNRVVFESHGYTIGLGDRFLHTIHQL</sequence>
<accession>A0A5B3G073</accession>
<dbReference type="PROSITE" id="PS51257">
    <property type="entry name" value="PROKAR_LIPOPROTEIN"/>
    <property type="match status" value="1"/>
</dbReference>
<organism evidence="3 4">
    <name type="scientific">Alistipes shahii</name>
    <dbReference type="NCBI Taxonomy" id="328814"/>
    <lineage>
        <taxon>Bacteria</taxon>
        <taxon>Pseudomonadati</taxon>
        <taxon>Bacteroidota</taxon>
        <taxon>Bacteroidia</taxon>
        <taxon>Bacteroidales</taxon>
        <taxon>Rikenellaceae</taxon>
        <taxon>Alistipes</taxon>
    </lineage>
</organism>
<protein>
    <submittedName>
        <fullName evidence="3">Transglutaminase domain-containing protein</fullName>
    </submittedName>
</protein>
<dbReference type="Pfam" id="PF01841">
    <property type="entry name" value="Transglut_core"/>
    <property type="match status" value="1"/>
</dbReference>
<name>A0A5B3G073_9BACT</name>
<dbReference type="Proteomes" id="UP000323567">
    <property type="component" value="Unassembled WGS sequence"/>
</dbReference>
<dbReference type="SUPFAM" id="SSF54001">
    <property type="entry name" value="Cysteine proteinases"/>
    <property type="match status" value="1"/>
</dbReference>
<feature type="signal peptide" evidence="1">
    <location>
        <begin position="1"/>
        <end position="20"/>
    </location>
</feature>
<dbReference type="EMBL" id="VVXK01000022">
    <property type="protein sequence ID" value="KAA2367008.1"/>
    <property type="molecule type" value="Genomic_DNA"/>
</dbReference>
<evidence type="ECO:0000259" key="2">
    <source>
        <dbReference type="SMART" id="SM00460"/>
    </source>
</evidence>